<protein>
    <submittedName>
        <fullName evidence="3">Pyrroline-5-carboxylate reductase</fullName>
        <ecNumber evidence="3">1.5.1.2</ecNumber>
    </submittedName>
</protein>
<feature type="domain" description="Putative oxidoreductase/dehydrogenase Rossmann-like" evidence="1">
    <location>
        <begin position="3"/>
        <end position="115"/>
    </location>
</feature>
<dbReference type="Gene3D" id="1.10.1040.20">
    <property type="entry name" value="ProC-like, C-terminal domain"/>
    <property type="match status" value="1"/>
</dbReference>
<dbReference type="InterPro" id="IPR018931">
    <property type="entry name" value="DUF2520"/>
</dbReference>
<keyword evidence="4" id="KW-1185">Reference proteome</keyword>
<dbReference type="InterPro" id="IPR019665">
    <property type="entry name" value="OxRdtase/DH_put_Rossmann_dom"/>
</dbReference>
<evidence type="ECO:0000313" key="3">
    <source>
        <dbReference type="EMBL" id="SPJ30596.1"/>
    </source>
</evidence>
<dbReference type="SUPFAM" id="SSF48179">
    <property type="entry name" value="6-phosphogluconate dehydrogenase C-terminal domain-like"/>
    <property type="match status" value="1"/>
</dbReference>
<dbReference type="PANTHER" id="PTHR40459">
    <property type="entry name" value="CONSERVED HYPOTHETICAL ALANINE AND LEUCINE RICH PROTEIN"/>
    <property type="match status" value="1"/>
</dbReference>
<evidence type="ECO:0000313" key="4">
    <source>
        <dbReference type="Proteomes" id="UP000244898"/>
    </source>
</evidence>
<accession>A0A2R8CDQ7</accession>
<dbReference type="InterPro" id="IPR037108">
    <property type="entry name" value="TM1727-like_C_sf"/>
</dbReference>
<proteinExistence type="predicted"/>
<sequence length="282" mass="30188">MPKARVNVIGAGQVGRTLMHLLKETSEYSIQDVLSSQFRTAQEATQLVGAGRAVQDYAQLKPADLWLLTVPDTQISSVAQKLSETFDVDALSENSPVAVHCSGFFPADEMAPLKKLHWHLASMHPVLSFADPVAAQQQFKGALCGLEGDEDAVITVRPLIERLGADCFPINSDTKSLYHAAAVFSNNFTVVLQAIANEAWAQAGVPAEIARHLNKTLLQGTVENVIAEGPRNSLTGPAARGDTFVVTKQGEDVSKWHPAAGQIYLAMSELAKELKASGTTGS</sequence>
<reference evidence="4" key="1">
    <citation type="submission" date="2018-03" db="EMBL/GenBank/DDBJ databases">
        <authorList>
            <person name="Rodrigo-Torres L."/>
            <person name="Arahal R. D."/>
            <person name="Lucena T."/>
        </authorList>
    </citation>
    <scope>NUCLEOTIDE SEQUENCE [LARGE SCALE GENOMIC DNA]</scope>
    <source>
        <strain evidence="4">CECT 7615</strain>
    </source>
</reference>
<dbReference type="GO" id="GO:0004735">
    <property type="term" value="F:pyrroline-5-carboxylate reductase activity"/>
    <property type="evidence" value="ECO:0007669"/>
    <property type="project" value="UniProtKB-EC"/>
</dbReference>
<dbReference type="InterPro" id="IPR008927">
    <property type="entry name" value="6-PGluconate_DH-like_C_sf"/>
</dbReference>
<dbReference type="AlphaFoldDB" id="A0A2R8CDQ7"/>
<feature type="domain" description="DUF2520" evidence="2">
    <location>
        <begin position="143"/>
        <end position="269"/>
    </location>
</feature>
<dbReference type="SUPFAM" id="SSF51735">
    <property type="entry name" value="NAD(P)-binding Rossmann-fold domains"/>
    <property type="match status" value="1"/>
</dbReference>
<dbReference type="PANTHER" id="PTHR40459:SF1">
    <property type="entry name" value="CONSERVED HYPOTHETICAL ALANINE AND LEUCINE RICH PROTEIN"/>
    <property type="match status" value="1"/>
</dbReference>
<dbReference type="Gene3D" id="3.40.50.720">
    <property type="entry name" value="NAD(P)-binding Rossmann-like Domain"/>
    <property type="match status" value="1"/>
</dbReference>
<dbReference type="RefSeq" id="WP_108791211.1">
    <property type="nucleotide sequence ID" value="NZ_ONZG01000012.1"/>
</dbReference>
<dbReference type="OrthoDB" id="8650434at2"/>
<evidence type="ECO:0000259" key="1">
    <source>
        <dbReference type="Pfam" id="PF10727"/>
    </source>
</evidence>
<dbReference type="Proteomes" id="UP000244898">
    <property type="component" value="Unassembled WGS sequence"/>
</dbReference>
<evidence type="ECO:0000259" key="2">
    <source>
        <dbReference type="Pfam" id="PF10728"/>
    </source>
</evidence>
<name>A0A2R8CDQ7_9RHOB</name>
<keyword evidence="3" id="KW-0560">Oxidoreductase</keyword>
<dbReference type="EC" id="1.5.1.2" evidence="3"/>
<dbReference type="Pfam" id="PF10727">
    <property type="entry name" value="Rossmann-like"/>
    <property type="match status" value="1"/>
</dbReference>
<gene>
    <name evidence="3" type="primary">proC_3</name>
    <name evidence="3" type="ORF">TRM7615_04130</name>
</gene>
<dbReference type="Pfam" id="PF10728">
    <property type="entry name" value="DUF2520"/>
    <property type="match status" value="1"/>
</dbReference>
<dbReference type="EMBL" id="ONZG01000012">
    <property type="protein sequence ID" value="SPJ30596.1"/>
    <property type="molecule type" value="Genomic_DNA"/>
</dbReference>
<dbReference type="InterPro" id="IPR036291">
    <property type="entry name" value="NAD(P)-bd_dom_sf"/>
</dbReference>
<organism evidence="3 4">
    <name type="scientific">Falsiruegeria mediterranea M17</name>
    <dbReference type="NCBI Taxonomy" id="1200281"/>
    <lineage>
        <taxon>Bacteria</taxon>
        <taxon>Pseudomonadati</taxon>
        <taxon>Pseudomonadota</taxon>
        <taxon>Alphaproteobacteria</taxon>
        <taxon>Rhodobacterales</taxon>
        <taxon>Roseobacteraceae</taxon>
        <taxon>Falsiruegeria</taxon>
    </lineage>
</organism>